<keyword evidence="3 8" id="KW-0349">Heme</keyword>
<dbReference type="GO" id="GO:0006704">
    <property type="term" value="P:glucocorticoid biosynthetic process"/>
    <property type="evidence" value="ECO:0007669"/>
    <property type="project" value="TreeGrafter"/>
</dbReference>
<name>S4S057_PETMA</name>
<keyword evidence="7 9" id="KW-0503">Monooxygenase</keyword>
<dbReference type="InterPro" id="IPR002401">
    <property type="entry name" value="Cyt_P450_E_grp-I"/>
</dbReference>
<evidence type="ECO:0000256" key="2">
    <source>
        <dbReference type="ARBA" id="ARBA00010617"/>
    </source>
</evidence>
<dbReference type="GO" id="GO:0042359">
    <property type="term" value="P:vitamin D metabolic process"/>
    <property type="evidence" value="ECO:0007669"/>
    <property type="project" value="UniProtKB-ARBA"/>
</dbReference>
<dbReference type="InterPro" id="IPR017972">
    <property type="entry name" value="Cyt_P450_CS"/>
</dbReference>
<dbReference type="InterPro" id="IPR050479">
    <property type="entry name" value="CYP11_CYP27_families"/>
</dbReference>
<feature type="chain" id="PRO_5004532706" evidence="10">
    <location>
        <begin position="27"/>
        <end position="545"/>
    </location>
</feature>
<evidence type="ECO:0000256" key="5">
    <source>
        <dbReference type="ARBA" id="ARBA00023002"/>
    </source>
</evidence>
<dbReference type="GO" id="GO:0005743">
    <property type="term" value="C:mitochondrial inner membrane"/>
    <property type="evidence" value="ECO:0007669"/>
    <property type="project" value="TreeGrafter"/>
</dbReference>
<dbReference type="InterPro" id="IPR036396">
    <property type="entry name" value="Cyt_P450_sf"/>
</dbReference>
<keyword evidence="6 8" id="KW-0408">Iron</keyword>
<dbReference type="PANTHER" id="PTHR24279">
    <property type="entry name" value="CYTOCHROME P450"/>
    <property type="match status" value="1"/>
</dbReference>
<dbReference type="GO" id="GO:0008203">
    <property type="term" value="P:cholesterol metabolic process"/>
    <property type="evidence" value="ECO:0007669"/>
    <property type="project" value="TreeGrafter"/>
</dbReference>
<keyword evidence="4 8" id="KW-0479">Metal-binding</keyword>
<feature type="signal peptide" evidence="10">
    <location>
        <begin position="1"/>
        <end position="26"/>
    </location>
</feature>
<dbReference type="CDD" id="cd20646">
    <property type="entry name" value="CYP27A1"/>
    <property type="match status" value="1"/>
</dbReference>
<dbReference type="STRING" id="7757.ENSPMAP00000010848"/>
<reference evidence="11" key="2">
    <citation type="submission" date="2025-09" db="UniProtKB">
        <authorList>
            <consortium name="Ensembl"/>
        </authorList>
    </citation>
    <scope>IDENTIFICATION</scope>
</reference>
<evidence type="ECO:0000256" key="9">
    <source>
        <dbReference type="RuleBase" id="RU000461"/>
    </source>
</evidence>
<protein>
    <submittedName>
        <fullName evidence="11">Cytochrome P450 family 27 subfamily A member 2</fullName>
    </submittedName>
</protein>
<dbReference type="InterPro" id="IPR001128">
    <property type="entry name" value="Cyt_P450"/>
</dbReference>
<dbReference type="SUPFAM" id="SSF48264">
    <property type="entry name" value="Cytochrome P450"/>
    <property type="match status" value="1"/>
</dbReference>
<proteinExistence type="inferred from homology"/>
<dbReference type="GO" id="GO:0071375">
    <property type="term" value="P:cellular response to peptide hormone stimulus"/>
    <property type="evidence" value="ECO:0007669"/>
    <property type="project" value="TreeGrafter"/>
</dbReference>
<evidence type="ECO:0000256" key="4">
    <source>
        <dbReference type="ARBA" id="ARBA00022723"/>
    </source>
</evidence>
<evidence type="ECO:0000313" key="11">
    <source>
        <dbReference type="Ensembl" id="ENSPMAP00000010848.1"/>
    </source>
</evidence>
<keyword evidence="5 9" id="KW-0560">Oxidoreductase</keyword>
<organism evidence="11">
    <name type="scientific">Petromyzon marinus</name>
    <name type="common">Sea lamprey</name>
    <dbReference type="NCBI Taxonomy" id="7757"/>
    <lineage>
        <taxon>Eukaryota</taxon>
        <taxon>Metazoa</taxon>
        <taxon>Chordata</taxon>
        <taxon>Craniata</taxon>
        <taxon>Vertebrata</taxon>
        <taxon>Cyclostomata</taxon>
        <taxon>Hyperoartia</taxon>
        <taxon>Petromyzontiformes</taxon>
        <taxon>Petromyzontidae</taxon>
        <taxon>Petromyzon</taxon>
    </lineage>
</organism>
<dbReference type="PROSITE" id="PS00086">
    <property type="entry name" value="CYTOCHROME_P450"/>
    <property type="match status" value="1"/>
</dbReference>
<comment type="similarity">
    <text evidence="2 9">Belongs to the cytochrome P450 family.</text>
</comment>
<dbReference type="PRINTS" id="PR00463">
    <property type="entry name" value="EP450I"/>
</dbReference>
<keyword evidence="10" id="KW-0732">Signal</keyword>
<dbReference type="GeneTree" id="ENSGT00950000182905"/>
<dbReference type="GO" id="GO:0005506">
    <property type="term" value="F:iron ion binding"/>
    <property type="evidence" value="ECO:0007669"/>
    <property type="project" value="InterPro"/>
</dbReference>
<comment type="cofactor">
    <cofactor evidence="1 8">
        <name>heme</name>
        <dbReference type="ChEBI" id="CHEBI:30413"/>
    </cofactor>
</comment>
<dbReference type="GO" id="GO:0006700">
    <property type="term" value="P:C21-steroid hormone biosynthetic process"/>
    <property type="evidence" value="ECO:0007669"/>
    <property type="project" value="TreeGrafter"/>
</dbReference>
<evidence type="ECO:0000256" key="7">
    <source>
        <dbReference type="ARBA" id="ARBA00023033"/>
    </source>
</evidence>
<dbReference type="GO" id="GO:0016705">
    <property type="term" value="F:oxidoreductase activity, acting on paired donors, with incorporation or reduction of molecular oxygen"/>
    <property type="evidence" value="ECO:0007669"/>
    <property type="project" value="InterPro"/>
</dbReference>
<evidence type="ECO:0000256" key="10">
    <source>
        <dbReference type="SAM" id="SignalP"/>
    </source>
</evidence>
<dbReference type="OMA" id="CMSEVIP"/>
<dbReference type="GO" id="GO:0034650">
    <property type="term" value="P:cortisol metabolic process"/>
    <property type="evidence" value="ECO:0007669"/>
    <property type="project" value="TreeGrafter"/>
</dbReference>
<evidence type="ECO:0000256" key="8">
    <source>
        <dbReference type="PIRSR" id="PIRSR602401-1"/>
    </source>
</evidence>
<sequence length="545" mass="62181">MAAWWTRVTRLRPLSLLLRAAPPGFARVAGTGTRSRSWTETRAETRALRWAHGSVAPVAAPVAAPRGAEHSRSPDELTGPSFFTIIYWVLCRNNNAHLLQVECKNRYGPMWKSKFGPYMVISVADADLIEQVIRQEGKYPIRFDMKNWTDYRDLRGYAYGPFTENGSKWNQLRSVLNQKMLRPRDMVAYVKPINEVVTDLLARLHMLSASNGGMVNNLANEFYKFAFEGISTVLFEKRLGCLEQSVPEETQVFIDAVRTVFIHSEKMALIPKWIRMILPLWKHYCNAWDVIFSFGMKEIDKKMIKISEMVARGEPLEGEYLTYLLSNGKLTEHEIHGSIAELLMAGIDTTSNTMSWVLYHLSREPHLQERLHQEVEGVCPGNTIPNVQDLAKMSFLKAVIKEILRLYPVVPSNSRLIVEGGTKVGGYVFPKNTLFQLCHYAVSHNPEIFPDPEAFKPERWLRKGTMLAHPPFGSIPFGFGVRACVGRRVAELEMYLTLSRLIKEFEVQWDPSQKDILPKTSTVIIPSESINLKFIARKVQQNRPD</sequence>
<feature type="binding site" description="axial binding residue" evidence="8">
    <location>
        <position position="484"/>
    </location>
    <ligand>
        <name>heme</name>
        <dbReference type="ChEBI" id="CHEBI:30413"/>
    </ligand>
    <ligandPart>
        <name>Fe</name>
        <dbReference type="ChEBI" id="CHEBI:18248"/>
    </ligandPart>
</feature>
<dbReference type="FunFam" id="1.10.630.10:FF:000006">
    <property type="entry name" value="Cytochrome P450 302a1, mitochondrial"/>
    <property type="match status" value="1"/>
</dbReference>
<dbReference type="Gene3D" id="1.10.630.10">
    <property type="entry name" value="Cytochrome P450"/>
    <property type="match status" value="1"/>
</dbReference>
<dbReference type="GO" id="GO:0004497">
    <property type="term" value="F:monooxygenase activity"/>
    <property type="evidence" value="ECO:0007669"/>
    <property type="project" value="UniProtKB-KW"/>
</dbReference>
<evidence type="ECO:0000256" key="1">
    <source>
        <dbReference type="ARBA" id="ARBA00001971"/>
    </source>
</evidence>
<evidence type="ECO:0000256" key="6">
    <source>
        <dbReference type="ARBA" id="ARBA00023004"/>
    </source>
</evidence>
<dbReference type="GO" id="GO:0020037">
    <property type="term" value="F:heme binding"/>
    <property type="evidence" value="ECO:0007669"/>
    <property type="project" value="InterPro"/>
</dbReference>
<evidence type="ECO:0000256" key="3">
    <source>
        <dbReference type="ARBA" id="ARBA00022617"/>
    </source>
</evidence>
<dbReference type="AlphaFoldDB" id="S4S057"/>
<dbReference type="HOGENOM" id="CLU_001570_28_3_1"/>
<dbReference type="PRINTS" id="PR00385">
    <property type="entry name" value="P450"/>
</dbReference>
<dbReference type="Ensembl" id="ENSPMAT00000010894.1">
    <property type="protein sequence ID" value="ENSPMAP00000010848.1"/>
    <property type="gene ID" value="ENSPMAG00000009871.1"/>
</dbReference>
<dbReference type="PANTHER" id="PTHR24279:SF123">
    <property type="entry name" value="CYTOCHROME P450 FAMILY 27 SUBFAMILY A MEMBER 1"/>
    <property type="match status" value="1"/>
</dbReference>
<reference evidence="11" key="1">
    <citation type="submission" date="2025-08" db="UniProtKB">
        <authorList>
            <consortium name="Ensembl"/>
        </authorList>
    </citation>
    <scope>IDENTIFICATION</scope>
</reference>
<accession>S4S057</accession>
<dbReference type="Pfam" id="PF00067">
    <property type="entry name" value="p450"/>
    <property type="match status" value="1"/>
</dbReference>